<reference evidence="3" key="1">
    <citation type="submission" date="2021-01" db="EMBL/GenBank/DDBJ databases">
        <title>Whole genome shotgun sequence of Verrucosispora sediminis NBRC 107745.</title>
        <authorList>
            <person name="Komaki H."/>
            <person name="Tamura T."/>
        </authorList>
    </citation>
    <scope>NUCLEOTIDE SEQUENCE</scope>
    <source>
        <strain evidence="3">NBRC 107745</strain>
    </source>
</reference>
<feature type="compositionally biased region" description="Low complexity" evidence="1">
    <location>
        <begin position="116"/>
        <end position="132"/>
    </location>
</feature>
<accession>A0A9W5UMR3</accession>
<sequence>MRRLRKRLDDFGTTMEPRWVLEPAALQEARPVYELLDGVAGRDSLAEHEAEALFLLACLHWYRYQSLPAGQNAADLVQAVGLTQMLLYLAPQRVPPSLLALLHAHTPTSAGSAQTGGRSPAARPASARTGGRIPAARSAPGRSGGDAPAELFRQAVALMGGAERSGDYRVAGQAQALLERALAETPSGVPERLHYLSALGRVHRDQYLHLGRQLSLPAAIDAHRESLESTPAGDPERPTRLFNLGNVLGDRFEQAGDVAALDEAIRLLGDAARAASADSPVWMIARVNLGDRLRERWQRRGEPADLDRAVDALAQAVSVRADPLVVFTYATLASRRFVASGTDGDLDTAIDANRAALAAGLSEQREGLARATLAGLVGERHQRRQTSADLDAAIEAYRAAAAGPRLDGLDIGGLWQAEGKLREARYARHRRAEDLHEAERLLRAAADGTSDPGERARRLGDLGHALGRWYADLAGLATLREARDVLTEAERLLPADHPDRPDLLNNLGTTLRELTNLAGEPDLLEPAVVRLREAVAATASSAKLPLRLSNLGLVLQELFGRTQDLGILTEAIDVLRRSVAAAPPGHPDRMLGLLNLGSALNRRTELVVNAALPADGRTAPEQARAAALTDAEQAVALLREAAELAQREAEPVDRVRIARTLALSHLLRHQLSEDPATLDEAVTLLRQIEQATPASAPERHQLLTNLGNALLIRFRAGRAGRDAHEMLTVYRAAVAALPVDHPERTMCLNNLAAAVEEIARATQDAAPDPVTGGPGSTALPADPTGIVPAVSGDLPPVDLSEAIDVLRAAAAIEAAPSLLRAGAARTYAGLAAEAGDLPAALEGYTTAIELLDLVAWHGMDLDDQGRLLGQFPGLAGDAAAVAIALDRPERAVELLEYGRGVLLTRAHDAGADLAALRAREPRLAERLGAAQAALDRLDPRPGPSSIAGLPVPMIAGTNVDQVGSERRHELALQRREVLAEIRRLPGFDGFLRPPPFADLAQAAGNGPVVLVNVAARRCDALLVDEGRVTVVPLPELTLGELHLRAAYFLTGLAEVTASGGDPGPVAQRRREAFRRRIPETLDWLWRVVAAPVLDALGSAAGPPDPGVVPARLWWCPTGALTLLPLHAAAPLGGGPGALDRVVPSYTASLRALIRARRAPTGRDVPVTSALVVGMPRTPGLADLPGAAGEEAVVRRYVTDVRSLTGPAATPSAVLGALPGTSVVHLCCHGTQDLAAPARGRLALAGGPLHVRDLWRPAGTTAALAVLSACDTVRGGAALPDEALTLGTAFQLAGFRHVIGALWAISDTLTVQLCEDLYAALAVPGGLDPERAASALHHAVRQVRAALPDLPELWAGYAHIGP</sequence>
<feature type="domain" description="CHAT" evidence="2">
    <location>
        <begin position="1079"/>
        <end position="1360"/>
    </location>
</feature>
<dbReference type="InterPro" id="IPR024983">
    <property type="entry name" value="CHAT_dom"/>
</dbReference>
<proteinExistence type="predicted"/>
<evidence type="ECO:0000256" key="1">
    <source>
        <dbReference type="SAM" id="MobiDB-lite"/>
    </source>
</evidence>
<keyword evidence="4" id="KW-1185">Reference proteome</keyword>
<dbReference type="Gene3D" id="1.25.40.10">
    <property type="entry name" value="Tetratricopeptide repeat domain"/>
    <property type="match status" value="3"/>
</dbReference>
<dbReference type="InterPro" id="IPR011990">
    <property type="entry name" value="TPR-like_helical_dom_sf"/>
</dbReference>
<evidence type="ECO:0000313" key="4">
    <source>
        <dbReference type="Proteomes" id="UP000607311"/>
    </source>
</evidence>
<dbReference type="Pfam" id="PF12770">
    <property type="entry name" value="CHAT"/>
    <property type="match status" value="1"/>
</dbReference>
<evidence type="ECO:0000313" key="3">
    <source>
        <dbReference type="EMBL" id="GIJ31857.1"/>
    </source>
</evidence>
<dbReference type="EMBL" id="BOPD01000007">
    <property type="protein sequence ID" value="GIJ31857.1"/>
    <property type="molecule type" value="Genomic_DNA"/>
</dbReference>
<name>A0A9W5UMR3_9ACTN</name>
<comment type="caution">
    <text evidence="3">The sequence shown here is derived from an EMBL/GenBank/DDBJ whole genome shotgun (WGS) entry which is preliminary data.</text>
</comment>
<gene>
    <name evidence="3" type="ORF">Vse01_10050</name>
</gene>
<dbReference type="Proteomes" id="UP000607311">
    <property type="component" value="Unassembled WGS sequence"/>
</dbReference>
<feature type="region of interest" description="Disordered" evidence="1">
    <location>
        <begin position="108"/>
        <end position="146"/>
    </location>
</feature>
<organism evidence="3 4">
    <name type="scientific">Micromonospora sediminimaris</name>
    <dbReference type="NCBI Taxonomy" id="547162"/>
    <lineage>
        <taxon>Bacteria</taxon>
        <taxon>Bacillati</taxon>
        <taxon>Actinomycetota</taxon>
        <taxon>Actinomycetes</taxon>
        <taxon>Micromonosporales</taxon>
        <taxon>Micromonosporaceae</taxon>
        <taxon>Micromonospora</taxon>
    </lineage>
</organism>
<evidence type="ECO:0000259" key="2">
    <source>
        <dbReference type="Pfam" id="PF12770"/>
    </source>
</evidence>
<protein>
    <submittedName>
        <fullName evidence="3">CHAT domain-containing protein</fullName>
    </submittedName>
</protein>